<keyword evidence="2" id="KW-1185">Reference proteome</keyword>
<gene>
    <name evidence="1" type="ORF">BJ508DRAFT_313490</name>
</gene>
<proteinExistence type="predicted"/>
<sequence>MAIRKLWLLPVIYNNGTLAIGHASKQCYHLSSAPLSLTPFQILTKDILGAEPHYEPSTLRNLIEEGKTFTPLEIEALIFPSEFSTARVQNEIPSEFIDYYTWLRDERCYPLGKSLRYVLWKPDSAYWAKTKDPECYSFAMFLHSKGKKAILFDEFLAYNCTFENPRRWDAMPQEYREWRRPRFGEGVRECLLPRAFENATESELFKAFGYLQTTITSELVDGGNDIVPLARIGERPKCERLVWDDADTTSGTKKEQFNFWDTGPDILYWFPYETGRY</sequence>
<name>A0A3N4HIN1_ASCIM</name>
<evidence type="ECO:0000313" key="1">
    <source>
        <dbReference type="EMBL" id="RPA73783.1"/>
    </source>
</evidence>
<protein>
    <submittedName>
        <fullName evidence="1">Uncharacterized protein</fullName>
    </submittedName>
</protein>
<evidence type="ECO:0000313" key="2">
    <source>
        <dbReference type="Proteomes" id="UP000275078"/>
    </source>
</evidence>
<dbReference type="AlphaFoldDB" id="A0A3N4HIN1"/>
<reference evidence="1 2" key="1">
    <citation type="journal article" date="2018" name="Nat. Ecol. Evol.">
        <title>Pezizomycetes genomes reveal the molecular basis of ectomycorrhizal truffle lifestyle.</title>
        <authorList>
            <person name="Murat C."/>
            <person name="Payen T."/>
            <person name="Noel B."/>
            <person name="Kuo A."/>
            <person name="Morin E."/>
            <person name="Chen J."/>
            <person name="Kohler A."/>
            <person name="Krizsan K."/>
            <person name="Balestrini R."/>
            <person name="Da Silva C."/>
            <person name="Montanini B."/>
            <person name="Hainaut M."/>
            <person name="Levati E."/>
            <person name="Barry K.W."/>
            <person name="Belfiori B."/>
            <person name="Cichocki N."/>
            <person name="Clum A."/>
            <person name="Dockter R.B."/>
            <person name="Fauchery L."/>
            <person name="Guy J."/>
            <person name="Iotti M."/>
            <person name="Le Tacon F."/>
            <person name="Lindquist E.A."/>
            <person name="Lipzen A."/>
            <person name="Malagnac F."/>
            <person name="Mello A."/>
            <person name="Molinier V."/>
            <person name="Miyauchi S."/>
            <person name="Poulain J."/>
            <person name="Riccioni C."/>
            <person name="Rubini A."/>
            <person name="Sitrit Y."/>
            <person name="Splivallo R."/>
            <person name="Traeger S."/>
            <person name="Wang M."/>
            <person name="Zifcakova L."/>
            <person name="Wipf D."/>
            <person name="Zambonelli A."/>
            <person name="Paolocci F."/>
            <person name="Nowrousian M."/>
            <person name="Ottonello S."/>
            <person name="Baldrian P."/>
            <person name="Spatafora J.W."/>
            <person name="Henrissat B."/>
            <person name="Nagy L.G."/>
            <person name="Aury J.M."/>
            <person name="Wincker P."/>
            <person name="Grigoriev I.V."/>
            <person name="Bonfante P."/>
            <person name="Martin F.M."/>
        </authorList>
    </citation>
    <scope>NUCLEOTIDE SEQUENCE [LARGE SCALE GENOMIC DNA]</scope>
    <source>
        <strain evidence="1 2">RN42</strain>
    </source>
</reference>
<dbReference type="EMBL" id="ML119811">
    <property type="protein sequence ID" value="RPA73783.1"/>
    <property type="molecule type" value="Genomic_DNA"/>
</dbReference>
<organism evidence="1 2">
    <name type="scientific">Ascobolus immersus RN42</name>
    <dbReference type="NCBI Taxonomy" id="1160509"/>
    <lineage>
        <taxon>Eukaryota</taxon>
        <taxon>Fungi</taxon>
        <taxon>Dikarya</taxon>
        <taxon>Ascomycota</taxon>
        <taxon>Pezizomycotina</taxon>
        <taxon>Pezizomycetes</taxon>
        <taxon>Pezizales</taxon>
        <taxon>Ascobolaceae</taxon>
        <taxon>Ascobolus</taxon>
    </lineage>
</organism>
<accession>A0A3N4HIN1</accession>
<dbReference type="Proteomes" id="UP000275078">
    <property type="component" value="Unassembled WGS sequence"/>
</dbReference>